<sequence length="66" mass="7571">MLNFFLNFYSLVTVASCRINSVLNPEQSIESLIGSTYTPRVEVIPNDQLDVDQRTECLMPVAHFHR</sequence>
<feature type="chain" id="PRO_5038000883" description="ubiquitinyl hydrolase 1" evidence="8">
    <location>
        <begin position="18"/>
        <end position="66"/>
    </location>
</feature>
<evidence type="ECO:0000256" key="8">
    <source>
        <dbReference type="SAM" id="SignalP"/>
    </source>
</evidence>
<comment type="catalytic activity">
    <reaction evidence="1">
        <text>Thiol-dependent hydrolysis of ester, thioester, amide, peptide and isopeptide bonds formed by the C-terminal Gly of ubiquitin (a 76-residue protein attached to proteins as an intracellular targeting signal).</text>
        <dbReference type="EC" id="3.4.19.12"/>
    </reaction>
</comment>
<dbReference type="Proteomes" id="UP000887565">
    <property type="component" value="Unplaced"/>
</dbReference>
<evidence type="ECO:0000256" key="1">
    <source>
        <dbReference type="ARBA" id="ARBA00000707"/>
    </source>
</evidence>
<feature type="domain" description="Ubiquitin carboxyl-terminal hydrolase C-terminal" evidence="9">
    <location>
        <begin position="11"/>
        <end position="66"/>
    </location>
</feature>
<keyword evidence="5" id="KW-0833">Ubl conjugation pathway</keyword>
<dbReference type="AlphaFoldDB" id="A0A915HUV9"/>
<dbReference type="InterPro" id="IPR029346">
    <property type="entry name" value="USP_C"/>
</dbReference>
<evidence type="ECO:0000259" key="9">
    <source>
        <dbReference type="Pfam" id="PF14533"/>
    </source>
</evidence>
<dbReference type="WBParaSite" id="nRc.2.0.1.t05155-RA">
    <property type="protein sequence ID" value="nRc.2.0.1.t05155-RA"/>
    <property type="gene ID" value="nRc.2.0.1.g05155"/>
</dbReference>
<keyword evidence="6" id="KW-0378">Hydrolase</keyword>
<dbReference type="GO" id="GO:0004843">
    <property type="term" value="F:cysteine-type deubiquitinase activity"/>
    <property type="evidence" value="ECO:0007669"/>
    <property type="project" value="UniProtKB-EC"/>
</dbReference>
<reference evidence="11" key="1">
    <citation type="submission" date="2022-11" db="UniProtKB">
        <authorList>
            <consortium name="WormBaseParasite"/>
        </authorList>
    </citation>
    <scope>IDENTIFICATION</scope>
</reference>
<evidence type="ECO:0000256" key="5">
    <source>
        <dbReference type="ARBA" id="ARBA00022786"/>
    </source>
</evidence>
<keyword evidence="4" id="KW-0645">Protease</keyword>
<dbReference type="GO" id="GO:0006508">
    <property type="term" value="P:proteolysis"/>
    <property type="evidence" value="ECO:0007669"/>
    <property type="project" value="UniProtKB-KW"/>
</dbReference>
<keyword evidence="8" id="KW-0732">Signal</keyword>
<evidence type="ECO:0000256" key="2">
    <source>
        <dbReference type="ARBA" id="ARBA00009085"/>
    </source>
</evidence>
<protein>
    <recommendedName>
        <fullName evidence="3">ubiquitinyl hydrolase 1</fullName>
        <ecNumber evidence="3">3.4.19.12</ecNumber>
    </recommendedName>
</protein>
<proteinExistence type="inferred from homology"/>
<dbReference type="EC" id="3.4.19.12" evidence="3"/>
<name>A0A915HUV9_ROMCU</name>
<dbReference type="Pfam" id="PF14533">
    <property type="entry name" value="USP7_C2"/>
    <property type="match status" value="1"/>
</dbReference>
<evidence type="ECO:0000256" key="6">
    <source>
        <dbReference type="ARBA" id="ARBA00022801"/>
    </source>
</evidence>
<evidence type="ECO:0000256" key="3">
    <source>
        <dbReference type="ARBA" id="ARBA00012759"/>
    </source>
</evidence>
<comment type="similarity">
    <text evidence="2">Belongs to the peptidase C19 family.</text>
</comment>
<feature type="signal peptide" evidence="8">
    <location>
        <begin position="1"/>
        <end position="17"/>
    </location>
</feature>
<keyword evidence="7" id="KW-0788">Thiol protease</keyword>
<accession>A0A915HUV9</accession>
<evidence type="ECO:0000313" key="11">
    <source>
        <dbReference type="WBParaSite" id="nRc.2.0.1.t05155-RA"/>
    </source>
</evidence>
<organism evidence="10 11">
    <name type="scientific">Romanomermis culicivorax</name>
    <name type="common">Nematode worm</name>
    <dbReference type="NCBI Taxonomy" id="13658"/>
    <lineage>
        <taxon>Eukaryota</taxon>
        <taxon>Metazoa</taxon>
        <taxon>Ecdysozoa</taxon>
        <taxon>Nematoda</taxon>
        <taxon>Enoplea</taxon>
        <taxon>Dorylaimia</taxon>
        <taxon>Mermithida</taxon>
        <taxon>Mermithoidea</taxon>
        <taxon>Mermithidae</taxon>
        <taxon>Romanomermis</taxon>
    </lineage>
</organism>
<evidence type="ECO:0000256" key="4">
    <source>
        <dbReference type="ARBA" id="ARBA00022670"/>
    </source>
</evidence>
<evidence type="ECO:0000256" key="7">
    <source>
        <dbReference type="ARBA" id="ARBA00022807"/>
    </source>
</evidence>
<evidence type="ECO:0000313" key="10">
    <source>
        <dbReference type="Proteomes" id="UP000887565"/>
    </source>
</evidence>
<keyword evidence="10" id="KW-1185">Reference proteome</keyword>